<keyword evidence="2" id="KW-1185">Reference proteome</keyword>
<protein>
    <submittedName>
        <fullName evidence="1">Uncharacterized protein</fullName>
    </submittedName>
</protein>
<sequence length="192" mass="21339">MCPNRSRQEPAQIVGLARLFLPQRRAAQTQLTLRAAEHSPSPCLLQTASHALWHAPDVSGRAAATRVRRLGVPQTCWRLPPRRQRMLHFGYARARPCCGSTDSPQPRNTAALLRGFLHLTLYRQCSAVLSSWARELLHMAGTSKYIGLQSAIFDKLVLAVTRQSQETAKIVSNPPATVKLGEPHTPDLRKHS</sequence>
<dbReference type="EMBL" id="KV441549">
    <property type="protein sequence ID" value="OAG11039.1"/>
    <property type="molecule type" value="Genomic_DNA"/>
</dbReference>
<accession>A0A177CWC9</accession>
<name>A0A177CWC9_9PLEO</name>
<proteinExistence type="predicted"/>
<dbReference type="GeneID" id="28770063"/>
<dbReference type="OrthoDB" id="10530867at2759"/>
<dbReference type="RefSeq" id="XP_018041404.1">
    <property type="nucleotide sequence ID" value="XM_018186577.1"/>
</dbReference>
<dbReference type="AlphaFoldDB" id="A0A177CWC9"/>
<dbReference type="InParanoid" id="A0A177CWC9"/>
<evidence type="ECO:0000313" key="2">
    <source>
        <dbReference type="Proteomes" id="UP000077069"/>
    </source>
</evidence>
<evidence type="ECO:0000313" key="1">
    <source>
        <dbReference type="EMBL" id="OAG11039.1"/>
    </source>
</evidence>
<gene>
    <name evidence="1" type="ORF">CC84DRAFT_517123</name>
</gene>
<reference evidence="1 2" key="1">
    <citation type="submission" date="2016-05" db="EMBL/GenBank/DDBJ databases">
        <title>Comparative analysis of secretome profiles of manganese(II)-oxidizing ascomycete fungi.</title>
        <authorList>
            <consortium name="DOE Joint Genome Institute"/>
            <person name="Zeiner C.A."/>
            <person name="Purvine S.O."/>
            <person name="Zink E.M."/>
            <person name="Wu S."/>
            <person name="Pasa-Tolic L."/>
            <person name="Chaput D.L."/>
            <person name="Haridas S."/>
            <person name="Grigoriev I.V."/>
            <person name="Santelli C.M."/>
            <person name="Hansel C.M."/>
        </authorList>
    </citation>
    <scope>NUCLEOTIDE SEQUENCE [LARGE SCALE GENOMIC DNA]</scope>
    <source>
        <strain evidence="1 2">AP3s5-JAC2a</strain>
    </source>
</reference>
<organism evidence="1 2">
    <name type="scientific">Paraphaeosphaeria sporulosa</name>
    <dbReference type="NCBI Taxonomy" id="1460663"/>
    <lineage>
        <taxon>Eukaryota</taxon>
        <taxon>Fungi</taxon>
        <taxon>Dikarya</taxon>
        <taxon>Ascomycota</taxon>
        <taxon>Pezizomycotina</taxon>
        <taxon>Dothideomycetes</taxon>
        <taxon>Pleosporomycetidae</taxon>
        <taxon>Pleosporales</taxon>
        <taxon>Massarineae</taxon>
        <taxon>Didymosphaeriaceae</taxon>
        <taxon>Paraphaeosphaeria</taxon>
    </lineage>
</organism>
<dbReference type="Proteomes" id="UP000077069">
    <property type="component" value="Unassembled WGS sequence"/>
</dbReference>